<sequence length="448" mass="50302">MNNQNKERIGVKFGILIGLIIILMIPMVMIKDLIYERSEMQEQVKQDIAMSSSAQQRLLGPFIYVEYERDITREKTVSIVKEQTFLLPDTLQIHSKLDTFEKYRSIYKATLYRSNNTLTGVFKTSELEFLKKHRVTSISLAFGISDIRGIGLDSVVKVADEKVKILPGTQLRKLPDGIHTPLNLSQLLKDSELSFVADLYLQGMEKLSISPLGRESRISMAANWPHPSFEGAYLPVNSDISNEGFTANWQASFFSTNMKSTFENCILRSICSDLTERTMGVSLVDPVDHYLKSHRAVNYALMVILLVMASFFLLELVREEPIHPVQYGFVGLALAIFYLLLISLSEHLGFGVAYMISTLAATGLLSWYVTGVLKSKVLGGYFFIGLTLLYSLLYGMLGAEDYALLMGSLICFIVLSLVMILTRRINWYSSSRKEVTAQEVSPASNAPS</sequence>
<comment type="caution">
    <text evidence="2">The sequence shown here is derived from an EMBL/GenBank/DDBJ whole genome shotgun (WGS) entry which is preliminary data.</text>
</comment>
<dbReference type="Proteomes" id="UP000076643">
    <property type="component" value="Unassembled WGS sequence"/>
</dbReference>
<dbReference type="RefSeq" id="WP_063356566.1">
    <property type="nucleotide sequence ID" value="NZ_AQHB01000023.1"/>
</dbReference>
<dbReference type="InterPro" id="IPR010364">
    <property type="entry name" value="Uncharacterised_IM_CreD"/>
</dbReference>
<evidence type="ECO:0000313" key="2">
    <source>
        <dbReference type="EMBL" id="KZN40924.1"/>
    </source>
</evidence>
<evidence type="ECO:0008006" key="4">
    <source>
        <dbReference type="Google" id="ProtNLM"/>
    </source>
</evidence>
<dbReference type="NCBIfam" id="NF008712">
    <property type="entry name" value="PRK11715.1-1"/>
    <property type="match status" value="1"/>
</dbReference>
<accession>A0A166XUN7</accession>
<gene>
    <name evidence="2" type="ORF">N475_00690</name>
</gene>
<dbReference type="AlphaFoldDB" id="A0A166XUN7"/>
<reference evidence="2 3" key="1">
    <citation type="submission" date="2013-07" db="EMBL/GenBank/DDBJ databases">
        <title>Comparative Genomic and Metabolomic Analysis of Twelve Strains of Pseudoalteromonas luteoviolacea.</title>
        <authorList>
            <person name="Vynne N.G."/>
            <person name="Mansson M."/>
            <person name="Gram L."/>
        </authorList>
    </citation>
    <scope>NUCLEOTIDE SEQUENCE [LARGE SCALE GENOMIC DNA]</scope>
    <source>
        <strain evidence="2 3">DSM 6061</strain>
    </source>
</reference>
<keyword evidence="1" id="KW-0472">Membrane</keyword>
<proteinExistence type="predicted"/>
<organism evidence="2 3">
    <name type="scientific">Pseudoalteromonas luteoviolacea DSM 6061</name>
    <dbReference type="NCBI Taxonomy" id="1365250"/>
    <lineage>
        <taxon>Bacteria</taxon>
        <taxon>Pseudomonadati</taxon>
        <taxon>Pseudomonadota</taxon>
        <taxon>Gammaproteobacteria</taxon>
        <taxon>Alteromonadales</taxon>
        <taxon>Pseudoalteromonadaceae</taxon>
        <taxon>Pseudoalteromonas</taxon>
    </lineage>
</organism>
<dbReference type="PIRSF" id="PIRSF004548">
    <property type="entry name" value="CreD"/>
    <property type="match status" value="1"/>
</dbReference>
<feature type="transmembrane region" description="Helical" evidence="1">
    <location>
        <begin position="296"/>
        <end position="314"/>
    </location>
</feature>
<dbReference type="PATRIC" id="fig|1365250.3.peg.1286"/>
<feature type="transmembrane region" description="Helical" evidence="1">
    <location>
        <begin position="351"/>
        <end position="370"/>
    </location>
</feature>
<feature type="transmembrane region" description="Helical" evidence="1">
    <location>
        <begin position="402"/>
        <end position="422"/>
    </location>
</feature>
<feature type="transmembrane region" description="Helical" evidence="1">
    <location>
        <begin position="377"/>
        <end position="396"/>
    </location>
</feature>
<dbReference type="PANTHER" id="PTHR30092:SF0">
    <property type="entry name" value="INNER MEMBRANE PROTEIN CRED"/>
    <property type="match status" value="1"/>
</dbReference>
<dbReference type="GO" id="GO:0005886">
    <property type="term" value="C:plasma membrane"/>
    <property type="evidence" value="ECO:0007669"/>
    <property type="project" value="TreeGrafter"/>
</dbReference>
<name>A0A166XUN7_9GAMM</name>
<dbReference type="Pfam" id="PF06123">
    <property type="entry name" value="CreD"/>
    <property type="match status" value="1"/>
</dbReference>
<protein>
    <recommendedName>
        <fullName evidence="4">Inner membrane protein</fullName>
    </recommendedName>
</protein>
<dbReference type="EMBL" id="AUYB01000092">
    <property type="protein sequence ID" value="KZN40924.1"/>
    <property type="molecule type" value="Genomic_DNA"/>
</dbReference>
<feature type="transmembrane region" description="Helical" evidence="1">
    <location>
        <begin position="9"/>
        <end position="30"/>
    </location>
</feature>
<evidence type="ECO:0000256" key="1">
    <source>
        <dbReference type="SAM" id="Phobius"/>
    </source>
</evidence>
<keyword evidence="3" id="KW-1185">Reference proteome</keyword>
<keyword evidence="1" id="KW-1133">Transmembrane helix</keyword>
<evidence type="ECO:0000313" key="3">
    <source>
        <dbReference type="Proteomes" id="UP000076643"/>
    </source>
</evidence>
<feature type="transmembrane region" description="Helical" evidence="1">
    <location>
        <begin position="326"/>
        <end position="345"/>
    </location>
</feature>
<dbReference type="PANTHER" id="PTHR30092">
    <property type="entry name" value="INNER MEMBRANE PROTEIN CRED"/>
    <property type="match status" value="1"/>
</dbReference>
<keyword evidence="1" id="KW-0812">Transmembrane</keyword>